<proteinExistence type="inferred from homology"/>
<evidence type="ECO:0000256" key="1">
    <source>
        <dbReference type="ARBA" id="ARBA00005613"/>
    </source>
</evidence>
<dbReference type="AlphaFoldDB" id="A0A1E4RFZ1"/>
<reference evidence="6" key="1">
    <citation type="submission" date="2016-05" db="EMBL/GenBank/DDBJ databases">
        <title>Comparative genomics of biotechnologically important yeasts.</title>
        <authorList>
            <consortium name="DOE Joint Genome Institute"/>
            <person name="Riley R."/>
            <person name="Haridas S."/>
            <person name="Wolfe K.H."/>
            <person name="Lopes M.R."/>
            <person name="Hittinger C.T."/>
            <person name="Goker M."/>
            <person name="Salamov A."/>
            <person name="Wisecaver J."/>
            <person name="Long T.M."/>
            <person name="Aerts A.L."/>
            <person name="Barry K."/>
            <person name="Choi C."/>
            <person name="Clum A."/>
            <person name="Coughlan A.Y."/>
            <person name="Deshpande S."/>
            <person name="Douglass A.P."/>
            <person name="Hanson S.J."/>
            <person name="Klenk H.-P."/>
            <person name="Labutti K."/>
            <person name="Lapidus A."/>
            <person name="Lindquist E."/>
            <person name="Lipzen A."/>
            <person name="Meier-Kolthoff J.P."/>
            <person name="Ohm R.A."/>
            <person name="Otillar R.P."/>
            <person name="Pangilinan J."/>
            <person name="Peng Y."/>
            <person name="Rokas A."/>
            <person name="Rosa C.A."/>
            <person name="Scheuner C."/>
            <person name="Sibirny A.A."/>
            <person name="Slot J.C."/>
            <person name="Stielow J.B."/>
            <person name="Sun H."/>
            <person name="Kurtzman C.P."/>
            <person name="Blackwell M."/>
            <person name="Grigoriev I.V."/>
            <person name="Jeffries T.W."/>
        </authorList>
    </citation>
    <scope>NUCLEOTIDE SEQUENCE [LARGE SCALE GENOMIC DNA]</scope>
    <source>
        <strain evidence="6">NRRL Y-1933</strain>
    </source>
</reference>
<name>A0A1E4RFZ1_9ASCO</name>
<sequence>MGLKDTEFFDNENYEATTTQIIICQQCSSHLCLSNLIISDGFTGSSGEALLVDKIINYQADPEIIESTMLTGDYLTRSVRCKQCLTRLGWTYKKAFRQREAYKEGKFVIEKKFLKSIPNNSATSDLIVEARRNSLDRRRRSSATISLSNSSIDEINHHNCQNDFKFNNLPLDPYLKSLLTTHTRNSFSFRDFYNATSNSRVRHGAMEKDDFEEEDEDNEVFVDV</sequence>
<feature type="domain" description="Yippee" evidence="4">
    <location>
        <begin position="20"/>
        <end position="118"/>
    </location>
</feature>
<evidence type="ECO:0000313" key="5">
    <source>
        <dbReference type="EMBL" id="ODV66055.1"/>
    </source>
</evidence>
<gene>
    <name evidence="5" type="ORF">HYPBUDRAFT_111975</name>
</gene>
<dbReference type="InterPro" id="IPR004910">
    <property type="entry name" value="Yippee/Mis18/Cereblon"/>
</dbReference>
<keyword evidence="3" id="KW-0862">Zinc</keyword>
<organism evidence="5 6">
    <name type="scientific">Hyphopichia burtonii NRRL Y-1933</name>
    <dbReference type="NCBI Taxonomy" id="984485"/>
    <lineage>
        <taxon>Eukaryota</taxon>
        <taxon>Fungi</taxon>
        <taxon>Dikarya</taxon>
        <taxon>Ascomycota</taxon>
        <taxon>Saccharomycotina</taxon>
        <taxon>Pichiomycetes</taxon>
        <taxon>Debaryomycetaceae</taxon>
        <taxon>Hyphopichia</taxon>
    </lineage>
</organism>
<protein>
    <submittedName>
        <fullName evidence="5">Yippee-domain-containing protein</fullName>
    </submittedName>
</protein>
<evidence type="ECO:0000256" key="2">
    <source>
        <dbReference type="ARBA" id="ARBA00022723"/>
    </source>
</evidence>
<dbReference type="PANTHER" id="PTHR13848">
    <property type="entry name" value="PROTEIN YIPPEE-LIKE CG15309-RELATED"/>
    <property type="match status" value="1"/>
</dbReference>
<evidence type="ECO:0000313" key="6">
    <source>
        <dbReference type="Proteomes" id="UP000095085"/>
    </source>
</evidence>
<comment type="similarity">
    <text evidence="1">Belongs to the yippee family.</text>
</comment>
<dbReference type="Proteomes" id="UP000095085">
    <property type="component" value="Unassembled WGS sequence"/>
</dbReference>
<keyword evidence="6" id="KW-1185">Reference proteome</keyword>
<dbReference type="OrthoDB" id="6407410at2759"/>
<dbReference type="STRING" id="984485.A0A1E4RFZ1"/>
<dbReference type="InterPro" id="IPR034751">
    <property type="entry name" value="Yippee"/>
</dbReference>
<dbReference type="Pfam" id="PF03226">
    <property type="entry name" value="Yippee-Mis18"/>
    <property type="match status" value="1"/>
</dbReference>
<evidence type="ECO:0000259" key="4">
    <source>
        <dbReference type="PROSITE" id="PS51792"/>
    </source>
</evidence>
<keyword evidence="2" id="KW-0479">Metal-binding</keyword>
<evidence type="ECO:0000256" key="3">
    <source>
        <dbReference type="ARBA" id="ARBA00022833"/>
    </source>
</evidence>
<dbReference type="GO" id="GO:0046872">
    <property type="term" value="F:metal ion binding"/>
    <property type="evidence" value="ECO:0007669"/>
    <property type="project" value="UniProtKB-KW"/>
</dbReference>
<dbReference type="GeneID" id="30993421"/>
<dbReference type="EMBL" id="KV454543">
    <property type="protein sequence ID" value="ODV66055.1"/>
    <property type="molecule type" value="Genomic_DNA"/>
</dbReference>
<dbReference type="PROSITE" id="PS51792">
    <property type="entry name" value="YIPPEE"/>
    <property type="match status" value="1"/>
</dbReference>
<dbReference type="RefSeq" id="XP_020075122.1">
    <property type="nucleotide sequence ID" value="XM_020218871.1"/>
</dbReference>
<dbReference type="InterPro" id="IPR039058">
    <property type="entry name" value="Yippee_fam"/>
</dbReference>
<accession>A0A1E4RFZ1</accession>